<dbReference type="OrthoDB" id="5876545at2759"/>
<name>A0A6V7Y5D7_MELEN</name>
<accession>A0A6V7Y5D7</accession>
<dbReference type="EMBL" id="CAJEWN010003144">
    <property type="protein sequence ID" value="CAD2206681.1"/>
    <property type="molecule type" value="Genomic_DNA"/>
</dbReference>
<evidence type="ECO:0000313" key="1">
    <source>
        <dbReference type="EMBL" id="CAD2206681.1"/>
    </source>
</evidence>
<dbReference type="Proteomes" id="UP000580250">
    <property type="component" value="Unassembled WGS sequence"/>
</dbReference>
<sequence>MRNYFVIERIEPIASRSRNTRGEIAHIRFNNLADHPRPDLALTSLIEQLLDRVLTGRPAPLRVGLQVQPPNFHHPFTVPLRPPAQNNPAALAAAIERLNEISAAGIDLLSGTTTTKFIAVWPLTGQRTNNPATQSGSCDLEQEHVVTSRCRSIVRVHNPNDRYCLARAVVIGLTKIRLVDQGDANNGPAHFRAFCQQQEQHMIFVNYLMNISGLPYGLQEYSLEHVAILQRWLNQYYGEGHTRIVVFHKEQQYRIVFKGEGRAARYNLCLLLENRHYNYIGRPEQLLGVKRYCIDCERSVTRWSHWAGCNVVCRFCMRSGPEFPCQVISKLI</sequence>
<comment type="caution">
    <text evidence="1">The sequence shown here is derived from an EMBL/GenBank/DDBJ whole genome shotgun (WGS) entry which is preliminary data.</text>
</comment>
<organism evidence="1 2">
    <name type="scientific">Meloidogyne enterolobii</name>
    <name type="common">Root-knot nematode worm</name>
    <name type="synonym">Meloidogyne mayaguensis</name>
    <dbReference type="NCBI Taxonomy" id="390850"/>
    <lineage>
        <taxon>Eukaryota</taxon>
        <taxon>Metazoa</taxon>
        <taxon>Ecdysozoa</taxon>
        <taxon>Nematoda</taxon>
        <taxon>Chromadorea</taxon>
        <taxon>Rhabditida</taxon>
        <taxon>Tylenchina</taxon>
        <taxon>Tylenchomorpha</taxon>
        <taxon>Tylenchoidea</taxon>
        <taxon>Meloidogynidae</taxon>
        <taxon>Meloidogyninae</taxon>
        <taxon>Meloidogyne</taxon>
    </lineage>
</organism>
<reference evidence="1 2" key="1">
    <citation type="submission" date="2020-08" db="EMBL/GenBank/DDBJ databases">
        <authorList>
            <person name="Koutsovoulos G."/>
            <person name="Danchin GJ E."/>
        </authorList>
    </citation>
    <scope>NUCLEOTIDE SEQUENCE [LARGE SCALE GENOMIC DNA]</scope>
</reference>
<evidence type="ECO:0000313" key="2">
    <source>
        <dbReference type="Proteomes" id="UP000580250"/>
    </source>
</evidence>
<gene>
    <name evidence="1" type="ORF">MENT_LOCUS60567</name>
</gene>
<dbReference type="AlphaFoldDB" id="A0A6V7Y5D7"/>
<proteinExistence type="predicted"/>
<protein>
    <submittedName>
        <fullName evidence="1">Uncharacterized protein</fullName>
    </submittedName>
</protein>